<proteinExistence type="inferred from homology"/>
<feature type="domain" description="HTH lysR-type" evidence="5">
    <location>
        <begin position="1"/>
        <end position="58"/>
    </location>
</feature>
<accession>A0ABN9YS20</accession>
<evidence type="ECO:0000313" key="6">
    <source>
        <dbReference type="EMBL" id="CAK1241666.1"/>
    </source>
</evidence>
<dbReference type="InterPro" id="IPR036388">
    <property type="entry name" value="WH-like_DNA-bd_sf"/>
</dbReference>
<dbReference type="Pfam" id="PF00126">
    <property type="entry name" value="HTH_1"/>
    <property type="match status" value="1"/>
</dbReference>
<dbReference type="Proteomes" id="UP001314166">
    <property type="component" value="Unassembled WGS sequence"/>
</dbReference>
<evidence type="ECO:0000259" key="5">
    <source>
        <dbReference type="PROSITE" id="PS50931"/>
    </source>
</evidence>
<evidence type="ECO:0000256" key="4">
    <source>
        <dbReference type="ARBA" id="ARBA00023163"/>
    </source>
</evidence>
<dbReference type="InterPro" id="IPR036390">
    <property type="entry name" value="WH_DNA-bd_sf"/>
</dbReference>
<evidence type="ECO:0000256" key="2">
    <source>
        <dbReference type="ARBA" id="ARBA00023015"/>
    </source>
</evidence>
<dbReference type="PROSITE" id="PS50931">
    <property type="entry name" value="HTH_LYSR"/>
    <property type="match status" value="1"/>
</dbReference>
<dbReference type="Pfam" id="PF03466">
    <property type="entry name" value="LysR_substrate"/>
    <property type="match status" value="1"/>
</dbReference>
<dbReference type="InterPro" id="IPR000847">
    <property type="entry name" value="LysR_HTH_N"/>
</dbReference>
<dbReference type="PRINTS" id="PR00039">
    <property type="entry name" value="HTHLYSR"/>
</dbReference>
<dbReference type="Gene3D" id="3.40.190.290">
    <property type="match status" value="1"/>
</dbReference>
<sequence length="295" mass="33133">MEIRLLQYFLKVAETQNITQAATDLHITQPTLSRQIHAFEERLQTNLFIRDNKKLTLTDSGRFLKAKAEELVALDQKTEQEFATYQDRELTGKVTIGCIESDNSTFLAKIMKTMRKKHDQVTFELYSGNGNDLVDKLEKGLLDLAFMVGPLTLDQADFNVVKLPGTEALGIVVASQSSLADKKFVTAPELLPLPIIGAKRVAVQESFYQWGQFDPEKMNIIGMYNLLFNVLPLVREGVGVALAIEGASNENTDGTKFIPLEPRLESDRMLVWKKDRILNPTAQEFIQLVKNASKA</sequence>
<keyword evidence="2" id="KW-0805">Transcription regulation</keyword>
<dbReference type="CDD" id="cd05466">
    <property type="entry name" value="PBP2_LTTR_substrate"/>
    <property type="match status" value="1"/>
</dbReference>
<reference evidence="6 7" key="1">
    <citation type="submission" date="2023-10" db="EMBL/GenBank/DDBJ databases">
        <authorList>
            <person name="Botero Cardona J."/>
        </authorList>
    </citation>
    <scope>NUCLEOTIDE SEQUENCE [LARGE SCALE GENOMIC DNA]</scope>
    <source>
        <strain evidence="6 7">R-55214</strain>
    </source>
</reference>
<gene>
    <name evidence="6" type="ORF">R55214_HHFBAMCI_00856</name>
</gene>
<dbReference type="EMBL" id="CAUZMB010000004">
    <property type="protein sequence ID" value="CAK1241666.1"/>
    <property type="molecule type" value="Genomic_DNA"/>
</dbReference>
<evidence type="ECO:0000256" key="3">
    <source>
        <dbReference type="ARBA" id="ARBA00023125"/>
    </source>
</evidence>
<organism evidence="6 7">
    <name type="scientific">Fructobacillus evanidus</name>
    <dbReference type="NCBI Taxonomy" id="3064281"/>
    <lineage>
        <taxon>Bacteria</taxon>
        <taxon>Bacillati</taxon>
        <taxon>Bacillota</taxon>
        <taxon>Bacilli</taxon>
        <taxon>Lactobacillales</taxon>
        <taxon>Lactobacillaceae</taxon>
        <taxon>Fructobacillus</taxon>
    </lineage>
</organism>
<keyword evidence="4" id="KW-0804">Transcription</keyword>
<keyword evidence="7" id="KW-1185">Reference proteome</keyword>
<comment type="similarity">
    <text evidence="1">Belongs to the LysR transcriptional regulatory family.</text>
</comment>
<dbReference type="InterPro" id="IPR005119">
    <property type="entry name" value="LysR_subst-bd"/>
</dbReference>
<protein>
    <submittedName>
        <fullName evidence="6">LysR family (LysR)</fullName>
    </submittedName>
</protein>
<keyword evidence="3" id="KW-0238">DNA-binding</keyword>
<comment type="caution">
    <text evidence="6">The sequence shown here is derived from an EMBL/GenBank/DDBJ whole genome shotgun (WGS) entry which is preliminary data.</text>
</comment>
<dbReference type="SUPFAM" id="SSF46785">
    <property type="entry name" value="Winged helix' DNA-binding domain"/>
    <property type="match status" value="1"/>
</dbReference>
<dbReference type="PANTHER" id="PTHR30419">
    <property type="entry name" value="HTH-TYPE TRANSCRIPTIONAL REGULATOR YBHD"/>
    <property type="match status" value="1"/>
</dbReference>
<evidence type="ECO:0000313" key="7">
    <source>
        <dbReference type="Proteomes" id="UP001314166"/>
    </source>
</evidence>
<evidence type="ECO:0000256" key="1">
    <source>
        <dbReference type="ARBA" id="ARBA00009437"/>
    </source>
</evidence>
<name>A0ABN9YS20_9LACO</name>
<dbReference type="PANTHER" id="PTHR30419:SF8">
    <property type="entry name" value="NITROGEN ASSIMILATION TRANSCRIPTIONAL ACTIVATOR-RELATED"/>
    <property type="match status" value="1"/>
</dbReference>
<dbReference type="Gene3D" id="1.10.10.10">
    <property type="entry name" value="Winged helix-like DNA-binding domain superfamily/Winged helix DNA-binding domain"/>
    <property type="match status" value="1"/>
</dbReference>
<dbReference type="SUPFAM" id="SSF53850">
    <property type="entry name" value="Periplasmic binding protein-like II"/>
    <property type="match status" value="1"/>
</dbReference>
<dbReference type="RefSeq" id="WP_338343992.1">
    <property type="nucleotide sequence ID" value="NZ_CAUZLH010000002.1"/>
</dbReference>
<dbReference type="InterPro" id="IPR050950">
    <property type="entry name" value="HTH-type_LysR_regulators"/>
</dbReference>